<dbReference type="InterPro" id="IPR053139">
    <property type="entry name" value="Surface_bspA-like"/>
</dbReference>
<evidence type="ECO:0000313" key="1">
    <source>
        <dbReference type="EMBL" id="GMI18372.1"/>
    </source>
</evidence>
<keyword evidence="2" id="KW-1185">Reference proteome</keyword>
<name>A0A9W7FU38_9STRA</name>
<protein>
    <recommendedName>
        <fullName evidence="3">Leucine-rich repeat domain-containing protein</fullName>
    </recommendedName>
</protein>
<dbReference type="SUPFAM" id="SSF52058">
    <property type="entry name" value="L domain-like"/>
    <property type="match status" value="1"/>
</dbReference>
<evidence type="ECO:0000313" key="2">
    <source>
        <dbReference type="Proteomes" id="UP001165122"/>
    </source>
</evidence>
<dbReference type="EMBL" id="BRXW01000331">
    <property type="protein sequence ID" value="GMI18372.1"/>
    <property type="molecule type" value="Genomic_DNA"/>
</dbReference>
<sequence>MHTPEFRRHFIEFVPGDTLMRLRLATKGWNAAADAFIDEGVKSGEIIVHGGKDISSGTDVARKERLELATRVVFLLNITKFDFRIFSDLLTSIGKMAFSYCESLENIDLLHTNLQELGSYAFSGCANLKSMTIPDSLQTLGDNFFYNCPKLSPFQN</sequence>
<dbReference type="Gene3D" id="3.80.10.10">
    <property type="entry name" value="Ribonuclease Inhibitor"/>
    <property type="match status" value="1"/>
</dbReference>
<dbReference type="InterPro" id="IPR032675">
    <property type="entry name" value="LRR_dom_sf"/>
</dbReference>
<dbReference type="Pfam" id="PF13306">
    <property type="entry name" value="LRR_5"/>
    <property type="match status" value="1"/>
</dbReference>
<dbReference type="PANTHER" id="PTHR45661:SF3">
    <property type="entry name" value="IG-LIKE DOMAIN-CONTAINING PROTEIN"/>
    <property type="match status" value="1"/>
</dbReference>
<dbReference type="AlphaFoldDB" id="A0A9W7FU38"/>
<evidence type="ECO:0008006" key="3">
    <source>
        <dbReference type="Google" id="ProtNLM"/>
    </source>
</evidence>
<proteinExistence type="predicted"/>
<gene>
    <name evidence="1" type="ORF">TrLO_g7913</name>
</gene>
<comment type="caution">
    <text evidence="1">The sequence shown here is derived from an EMBL/GenBank/DDBJ whole genome shotgun (WGS) entry which is preliminary data.</text>
</comment>
<accession>A0A9W7FU38</accession>
<organism evidence="1 2">
    <name type="scientific">Triparma laevis f. longispina</name>
    <dbReference type="NCBI Taxonomy" id="1714387"/>
    <lineage>
        <taxon>Eukaryota</taxon>
        <taxon>Sar</taxon>
        <taxon>Stramenopiles</taxon>
        <taxon>Ochrophyta</taxon>
        <taxon>Bolidophyceae</taxon>
        <taxon>Parmales</taxon>
        <taxon>Triparmaceae</taxon>
        <taxon>Triparma</taxon>
    </lineage>
</organism>
<dbReference type="Proteomes" id="UP001165122">
    <property type="component" value="Unassembled WGS sequence"/>
</dbReference>
<reference evidence="2" key="1">
    <citation type="journal article" date="2023" name="Commun. Biol.">
        <title>Genome analysis of Parmales, the sister group of diatoms, reveals the evolutionary specialization of diatoms from phago-mixotrophs to photoautotrophs.</title>
        <authorList>
            <person name="Ban H."/>
            <person name="Sato S."/>
            <person name="Yoshikawa S."/>
            <person name="Yamada K."/>
            <person name="Nakamura Y."/>
            <person name="Ichinomiya M."/>
            <person name="Sato N."/>
            <person name="Blanc-Mathieu R."/>
            <person name="Endo H."/>
            <person name="Kuwata A."/>
            <person name="Ogata H."/>
        </authorList>
    </citation>
    <scope>NUCLEOTIDE SEQUENCE [LARGE SCALE GENOMIC DNA]</scope>
    <source>
        <strain evidence="2">NIES 3700</strain>
    </source>
</reference>
<dbReference type="OrthoDB" id="1421090at2759"/>
<dbReference type="PANTHER" id="PTHR45661">
    <property type="entry name" value="SURFACE ANTIGEN"/>
    <property type="match status" value="1"/>
</dbReference>
<dbReference type="InterPro" id="IPR026906">
    <property type="entry name" value="LRR_5"/>
</dbReference>